<dbReference type="PATRIC" id="fig|1303692.3.peg.7029"/>
<dbReference type="HOGENOM" id="CLU_2588210_0_0_11"/>
<dbReference type="Proteomes" id="UP000013304">
    <property type="component" value="Chromosome"/>
</dbReference>
<organism evidence="1 2">
    <name type="scientific">Streptomyces microflavus DSM 40593</name>
    <dbReference type="NCBI Taxonomy" id="1303692"/>
    <lineage>
        <taxon>Bacteria</taxon>
        <taxon>Bacillati</taxon>
        <taxon>Actinomycetota</taxon>
        <taxon>Actinomycetes</taxon>
        <taxon>Kitasatosporales</taxon>
        <taxon>Streptomycetaceae</taxon>
        <taxon>Streptomyces</taxon>
    </lineage>
</organism>
<evidence type="ECO:0000313" key="2">
    <source>
        <dbReference type="Proteomes" id="UP000013304"/>
    </source>
</evidence>
<dbReference type="EMBL" id="CP005080">
    <property type="protein sequence ID" value="AGK81856.1"/>
    <property type="molecule type" value="Genomic_DNA"/>
</dbReference>
<dbReference type="AlphaFoldDB" id="N0D0H2"/>
<evidence type="ECO:0000313" key="1">
    <source>
        <dbReference type="EMBL" id="AGK81856.1"/>
    </source>
</evidence>
<proteinExistence type="predicted"/>
<accession>N0D0H2</accession>
<name>N0D0H2_STRMI</name>
<reference evidence="1 2" key="1">
    <citation type="submission" date="2013-04" db="EMBL/GenBank/DDBJ databases">
        <title>Complete genome sequence of Streptomyces fulvissimus.</title>
        <authorList>
            <person name="Myronovskyi M."/>
            <person name="Tokovenko B."/>
            <person name="Manderscheid N."/>
            <person name="Petzke L."/>
            <person name="Luzhetskyy A."/>
        </authorList>
    </citation>
    <scope>NUCLEOTIDE SEQUENCE [LARGE SCALE GENOMIC DNA]</scope>
    <source>
        <strain evidence="1 2">DSM 40593</strain>
    </source>
</reference>
<sequence>MVRQVSGDAGQPAAFPQALVRLPAREHSNELYAATTTAAFLNAGGRPVKVSTDQAVNRVEQTANGLDVRDITTALTTWTP</sequence>
<protein>
    <submittedName>
        <fullName evidence="1">Uncharacterized protein</fullName>
    </submittedName>
</protein>
<dbReference type="KEGG" id="sfi:SFUL_6979"/>
<gene>
    <name evidence="1" type="ORF">SFUL_6979</name>
</gene>